<comment type="caution">
    <text evidence="7">The sequence shown here is derived from an EMBL/GenBank/DDBJ whole genome shotgun (WGS) entry which is preliminary data.</text>
</comment>
<feature type="transmembrane region" description="Helical" evidence="5">
    <location>
        <begin position="115"/>
        <end position="134"/>
    </location>
</feature>
<name>A0A4Y2CEQ7_ARAVE</name>
<evidence type="ECO:0000256" key="5">
    <source>
        <dbReference type="SAM" id="Phobius"/>
    </source>
</evidence>
<dbReference type="InterPro" id="IPR037185">
    <property type="entry name" value="EmrE-like"/>
</dbReference>
<feature type="transmembrane region" description="Helical" evidence="5">
    <location>
        <begin position="293"/>
        <end position="310"/>
    </location>
</feature>
<feature type="transmembrane region" description="Helical" evidence="5">
    <location>
        <begin position="143"/>
        <end position="163"/>
    </location>
</feature>
<evidence type="ECO:0000256" key="4">
    <source>
        <dbReference type="ARBA" id="ARBA00023136"/>
    </source>
</evidence>
<gene>
    <name evidence="7" type="primary">SLC35G1_6</name>
    <name evidence="7" type="ORF">AVEN_52063-2_1</name>
</gene>
<comment type="subcellular location">
    <subcellularLocation>
        <location evidence="1">Membrane</location>
        <topology evidence="1">Multi-pass membrane protein</topology>
    </subcellularLocation>
</comment>
<sequence>RMEGFQSKRTSDGERELSAKKPSIFRGLILAMLSGVFYSLVSVIVKKLNHLDPSQIALYRFVAIFVTVLPQTVPVGQNPLGPKKFRFYLILRGIFGGTNIFFNFLAIRYLSLSEAISIIFSSPVFVTVAARIFLKEPCSVSQCFAVVLTVTGIIFTTKLPSHLTEEHVVYTKEKLYGLMAAIGSVLCSSFAIPLTRKVKSVHQAILTFNYGLVTITETLFLTAVFGNFRWHHCGIEAAYIVLLGLFSFVGQTLMVLALQCELAGPVCTVKAASDIGLAFLWQILIFHEDPDSYCIIDSALVGFSVVFIGFNKWRSSRSNTSDLKNAEGHS</sequence>
<protein>
    <submittedName>
        <fullName evidence="7">Solute carrier family 35 member G1</fullName>
    </submittedName>
</protein>
<evidence type="ECO:0000313" key="8">
    <source>
        <dbReference type="Proteomes" id="UP000499080"/>
    </source>
</evidence>
<feature type="transmembrane region" description="Helical" evidence="5">
    <location>
        <begin position="57"/>
        <end position="75"/>
    </location>
</feature>
<feature type="transmembrane region" description="Helical" evidence="5">
    <location>
        <begin position="237"/>
        <end position="257"/>
    </location>
</feature>
<dbReference type="Gene3D" id="1.10.3730.20">
    <property type="match status" value="1"/>
</dbReference>
<dbReference type="OrthoDB" id="6502282at2759"/>
<dbReference type="Pfam" id="PF00892">
    <property type="entry name" value="EamA"/>
    <property type="match status" value="1"/>
</dbReference>
<dbReference type="GO" id="GO:0016020">
    <property type="term" value="C:membrane"/>
    <property type="evidence" value="ECO:0007669"/>
    <property type="project" value="UniProtKB-SubCell"/>
</dbReference>
<evidence type="ECO:0000256" key="2">
    <source>
        <dbReference type="ARBA" id="ARBA00022692"/>
    </source>
</evidence>
<feature type="non-terminal residue" evidence="7">
    <location>
        <position position="1"/>
    </location>
</feature>
<accession>A0A4Y2CEQ7</accession>
<feature type="transmembrane region" description="Helical" evidence="5">
    <location>
        <begin position="175"/>
        <end position="194"/>
    </location>
</feature>
<dbReference type="AlphaFoldDB" id="A0A4Y2CEQ7"/>
<keyword evidence="4 5" id="KW-0472">Membrane</keyword>
<dbReference type="PANTHER" id="PTHR22911:SF6">
    <property type="entry name" value="SOLUTE CARRIER FAMILY 35 MEMBER G1"/>
    <property type="match status" value="1"/>
</dbReference>
<feature type="transmembrane region" description="Helical" evidence="5">
    <location>
        <begin position="87"/>
        <end position="109"/>
    </location>
</feature>
<proteinExistence type="predicted"/>
<dbReference type="PANTHER" id="PTHR22911">
    <property type="entry name" value="ACYL-MALONYL CONDENSING ENZYME-RELATED"/>
    <property type="match status" value="1"/>
</dbReference>
<dbReference type="EMBL" id="BGPR01000184">
    <property type="protein sequence ID" value="GBM02892.1"/>
    <property type="molecule type" value="Genomic_DNA"/>
</dbReference>
<evidence type="ECO:0000259" key="6">
    <source>
        <dbReference type="Pfam" id="PF00892"/>
    </source>
</evidence>
<keyword evidence="8" id="KW-1185">Reference proteome</keyword>
<evidence type="ECO:0000313" key="7">
    <source>
        <dbReference type="EMBL" id="GBM02892.1"/>
    </source>
</evidence>
<feature type="domain" description="EamA" evidence="6">
    <location>
        <begin position="26"/>
        <end position="156"/>
    </location>
</feature>
<organism evidence="7 8">
    <name type="scientific">Araneus ventricosus</name>
    <name type="common">Orbweaver spider</name>
    <name type="synonym">Epeira ventricosa</name>
    <dbReference type="NCBI Taxonomy" id="182803"/>
    <lineage>
        <taxon>Eukaryota</taxon>
        <taxon>Metazoa</taxon>
        <taxon>Ecdysozoa</taxon>
        <taxon>Arthropoda</taxon>
        <taxon>Chelicerata</taxon>
        <taxon>Arachnida</taxon>
        <taxon>Araneae</taxon>
        <taxon>Araneomorphae</taxon>
        <taxon>Entelegynae</taxon>
        <taxon>Araneoidea</taxon>
        <taxon>Araneidae</taxon>
        <taxon>Araneus</taxon>
    </lineage>
</organism>
<dbReference type="SUPFAM" id="SSF103481">
    <property type="entry name" value="Multidrug resistance efflux transporter EmrE"/>
    <property type="match status" value="1"/>
</dbReference>
<evidence type="ECO:0000256" key="3">
    <source>
        <dbReference type="ARBA" id="ARBA00022989"/>
    </source>
</evidence>
<feature type="transmembrane region" description="Helical" evidence="5">
    <location>
        <begin position="24"/>
        <end position="45"/>
    </location>
</feature>
<feature type="transmembrane region" description="Helical" evidence="5">
    <location>
        <begin position="206"/>
        <end position="225"/>
    </location>
</feature>
<keyword evidence="2 5" id="KW-0812">Transmembrane</keyword>
<keyword evidence="3 5" id="KW-1133">Transmembrane helix</keyword>
<dbReference type="InterPro" id="IPR000620">
    <property type="entry name" value="EamA_dom"/>
</dbReference>
<evidence type="ECO:0000256" key="1">
    <source>
        <dbReference type="ARBA" id="ARBA00004141"/>
    </source>
</evidence>
<dbReference type="Proteomes" id="UP000499080">
    <property type="component" value="Unassembled WGS sequence"/>
</dbReference>
<reference evidence="7 8" key="1">
    <citation type="journal article" date="2019" name="Sci. Rep.">
        <title>Orb-weaving spider Araneus ventricosus genome elucidates the spidroin gene catalogue.</title>
        <authorList>
            <person name="Kono N."/>
            <person name="Nakamura H."/>
            <person name="Ohtoshi R."/>
            <person name="Moran D.A.P."/>
            <person name="Shinohara A."/>
            <person name="Yoshida Y."/>
            <person name="Fujiwara M."/>
            <person name="Mori M."/>
            <person name="Tomita M."/>
            <person name="Arakawa K."/>
        </authorList>
    </citation>
    <scope>NUCLEOTIDE SEQUENCE [LARGE SCALE GENOMIC DNA]</scope>
</reference>